<proteinExistence type="predicted"/>
<dbReference type="STRING" id="930169.B5T_01070"/>
<evidence type="ECO:0000256" key="4">
    <source>
        <dbReference type="SAM" id="Phobius"/>
    </source>
</evidence>
<evidence type="ECO:0000313" key="6">
    <source>
        <dbReference type="EMBL" id="AFT69354.1"/>
    </source>
</evidence>
<dbReference type="KEGG" id="adi:B5T_01070"/>
<dbReference type="Proteomes" id="UP000006286">
    <property type="component" value="Chromosome"/>
</dbReference>
<reference evidence="6 7" key="1">
    <citation type="journal article" date="2012" name="J. Bacteriol.">
        <title>Complete genome sequence of Alcanivorax dieselolei type strain B5.</title>
        <authorList>
            <person name="Lai Q."/>
            <person name="Li W."/>
            <person name="Shao Z."/>
        </authorList>
    </citation>
    <scope>NUCLEOTIDE SEQUENCE [LARGE SCALE GENOMIC DNA]</scope>
    <source>
        <strain evidence="7">DSM 16502 / CGMCC 1.3690 / B-5</strain>
    </source>
</reference>
<dbReference type="Gene3D" id="1.20.1250.20">
    <property type="entry name" value="MFS general substrate transporter like domains"/>
    <property type="match status" value="2"/>
</dbReference>
<feature type="transmembrane region" description="Helical" evidence="4">
    <location>
        <begin position="301"/>
        <end position="320"/>
    </location>
</feature>
<organism evidence="6 7">
    <name type="scientific">Alcanivorax dieselolei (strain DSM 16502 / CGMCC 1.3690 / MCCC 1A00001 / B-5)</name>
    <name type="common">Alloalcanivorax dieselolei</name>
    <dbReference type="NCBI Taxonomy" id="930169"/>
    <lineage>
        <taxon>Bacteria</taxon>
        <taxon>Pseudomonadati</taxon>
        <taxon>Pseudomonadota</taxon>
        <taxon>Gammaproteobacteria</taxon>
        <taxon>Oceanospirillales</taxon>
        <taxon>Alcanivoracaceae</taxon>
        <taxon>Alloalcanivorax</taxon>
    </lineage>
</organism>
<dbReference type="SUPFAM" id="SSF103473">
    <property type="entry name" value="MFS general substrate transporter"/>
    <property type="match status" value="1"/>
</dbReference>
<feature type="transmembrane region" description="Helical" evidence="4">
    <location>
        <begin position="166"/>
        <end position="188"/>
    </location>
</feature>
<feature type="transmembrane region" description="Helical" evidence="4">
    <location>
        <begin position="209"/>
        <end position="234"/>
    </location>
</feature>
<dbReference type="RefSeq" id="WP_014993435.1">
    <property type="nucleotide sequence ID" value="NC_018691.1"/>
</dbReference>
<dbReference type="InterPro" id="IPR036259">
    <property type="entry name" value="MFS_trans_sf"/>
</dbReference>
<dbReference type="OrthoDB" id="5758872at2"/>
<dbReference type="Pfam" id="PF07690">
    <property type="entry name" value="MFS_1"/>
    <property type="match status" value="1"/>
</dbReference>
<evidence type="ECO:0000259" key="5">
    <source>
        <dbReference type="PROSITE" id="PS50850"/>
    </source>
</evidence>
<keyword evidence="7" id="KW-1185">Reference proteome</keyword>
<feature type="transmembrane region" description="Helical" evidence="4">
    <location>
        <begin position="135"/>
        <end position="154"/>
    </location>
</feature>
<feature type="transmembrane region" description="Helical" evidence="4">
    <location>
        <begin position="79"/>
        <end position="98"/>
    </location>
</feature>
<dbReference type="GO" id="GO:0022857">
    <property type="term" value="F:transmembrane transporter activity"/>
    <property type="evidence" value="ECO:0007669"/>
    <property type="project" value="InterPro"/>
</dbReference>
<feature type="domain" description="Major facilitator superfamily (MFS) profile" evidence="5">
    <location>
        <begin position="11"/>
        <end position="384"/>
    </location>
</feature>
<feature type="transmembrane region" description="Helical" evidence="4">
    <location>
        <begin position="246"/>
        <end position="267"/>
    </location>
</feature>
<dbReference type="PROSITE" id="PS50850">
    <property type="entry name" value="MFS"/>
    <property type="match status" value="1"/>
</dbReference>
<feature type="transmembrane region" description="Helical" evidence="4">
    <location>
        <begin position="104"/>
        <end position="123"/>
    </location>
</feature>
<dbReference type="PANTHER" id="PTHR23523">
    <property type="match status" value="1"/>
</dbReference>
<evidence type="ECO:0000256" key="2">
    <source>
        <dbReference type="ARBA" id="ARBA00022989"/>
    </source>
</evidence>
<sequence length="392" mass="39888">MTTDTPARPTNTLILLLAIVLAGLNLRPILAAVGPVLDDIQAATSLGDSGAGLLTTLPVLAMGVCALLAGALQRQLGEFRGVTLGIIIIALACGSRLIRHDGGSLIIGAALGGLGIALIQALLPAFIKRVFPTRIGMVMGLYSCGIMGGAAFAAASTSPLSGSLGWPGALAIWALPALLAAVLWWRAASAYAAPVDATRVSLPLRSPRAWLLMTFFGIGTGAYTLVLAWLPPYYVELGLSANQGGLLLGLLTLAEVVAGLAVSAWIGRFPDRRGPLLVVLSLVLAGLAGLILAPIPLALPVVIVLGLGIGALFPSSLIVTMDHAANPAEAGALMGFVQGGGYIIASTMPLVAGVLREQLSALSYAWAVMAVGVLILMAMASRLTPRPVPAAT</sequence>
<evidence type="ECO:0000256" key="1">
    <source>
        <dbReference type="ARBA" id="ARBA00022692"/>
    </source>
</evidence>
<dbReference type="AlphaFoldDB" id="K0C7C7"/>
<accession>K0C7C7</accession>
<feature type="transmembrane region" description="Helical" evidence="4">
    <location>
        <begin position="361"/>
        <end position="380"/>
    </location>
</feature>
<feature type="transmembrane region" description="Helical" evidence="4">
    <location>
        <begin position="50"/>
        <end position="72"/>
    </location>
</feature>
<keyword evidence="2 4" id="KW-1133">Transmembrane helix</keyword>
<feature type="transmembrane region" description="Helical" evidence="4">
    <location>
        <begin position="332"/>
        <end position="355"/>
    </location>
</feature>
<dbReference type="HOGENOM" id="CLU_038046_4_0_6"/>
<evidence type="ECO:0000313" key="7">
    <source>
        <dbReference type="Proteomes" id="UP000006286"/>
    </source>
</evidence>
<dbReference type="InterPro" id="IPR052524">
    <property type="entry name" value="MFS_Cyanate_Porter"/>
</dbReference>
<keyword evidence="1 4" id="KW-0812">Transmembrane</keyword>
<keyword evidence="3 4" id="KW-0472">Membrane</keyword>
<dbReference type="EMBL" id="CP003466">
    <property type="protein sequence ID" value="AFT69354.1"/>
    <property type="molecule type" value="Genomic_DNA"/>
</dbReference>
<name>K0C7C7_ALCDB</name>
<gene>
    <name evidence="6" type="ordered locus">B5T_01070</name>
</gene>
<dbReference type="InterPro" id="IPR020846">
    <property type="entry name" value="MFS_dom"/>
</dbReference>
<dbReference type="InterPro" id="IPR011701">
    <property type="entry name" value="MFS"/>
</dbReference>
<protein>
    <submittedName>
        <fullName evidence="6">Transport protein</fullName>
    </submittedName>
</protein>
<dbReference type="eggNOG" id="COG2807">
    <property type="taxonomic scope" value="Bacteria"/>
</dbReference>
<feature type="transmembrane region" description="Helical" evidence="4">
    <location>
        <begin position="274"/>
        <end position="295"/>
    </location>
</feature>
<dbReference type="PATRIC" id="fig|930169.3.peg.1057"/>
<dbReference type="PANTHER" id="PTHR23523:SF1">
    <property type="entry name" value="CYANATE TRANSPORT PROTEIN CYNX"/>
    <property type="match status" value="1"/>
</dbReference>
<evidence type="ECO:0000256" key="3">
    <source>
        <dbReference type="ARBA" id="ARBA00023136"/>
    </source>
</evidence>